<dbReference type="AlphaFoldDB" id="A0A219AS26"/>
<protein>
    <submittedName>
        <fullName evidence="1">Uncharacterized protein</fullName>
    </submittedName>
</protein>
<organism evidence="1 2">
    <name type="scientific">Pochonia chlamydosporia 170</name>
    <dbReference type="NCBI Taxonomy" id="1380566"/>
    <lineage>
        <taxon>Eukaryota</taxon>
        <taxon>Fungi</taxon>
        <taxon>Dikarya</taxon>
        <taxon>Ascomycota</taxon>
        <taxon>Pezizomycotina</taxon>
        <taxon>Sordariomycetes</taxon>
        <taxon>Hypocreomycetidae</taxon>
        <taxon>Hypocreales</taxon>
        <taxon>Clavicipitaceae</taxon>
        <taxon>Pochonia</taxon>
    </lineage>
</organism>
<accession>A0A219AS26</accession>
<dbReference type="KEGG" id="pchm:VFPPC_18702"/>
<evidence type="ECO:0000313" key="2">
    <source>
        <dbReference type="Proteomes" id="UP000078397"/>
    </source>
</evidence>
<sequence>MMADEVALVANGFGAHVMEEGAVLFELAKLGCAGAEDARPQAGEELCVEFFLGGGLVGDGAGETEEVGVDVVEEGEEGDGVFELGLDGFLEGGEEVVEEELDHALLALGVGQAEDGCCKAAEAGGVAVGVFEDGGGGEEVVDVVVGVGEGG</sequence>
<comment type="caution">
    <text evidence="1">The sequence shown here is derived from an EMBL/GenBank/DDBJ whole genome shotgun (WGS) entry which is preliminary data.</text>
</comment>
<name>A0A219AS26_METCM</name>
<dbReference type="EMBL" id="LSBJ02000001">
    <property type="protein sequence ID" value="OWT43571.1"/>
    <property type="molecule type" value="Genomic_DNA"/>
</dbReference>
<keyword evidence="2" id="KW-1185">Reference proteome</keyword>
<dbReference type="GeneID" id="33937394"/>
<gene>
    <name evidence="1" type="ORF">VFPPC_18702</name>
</gene>
<dbReference type="RefSeq" id="XP_022285983.1">
    <property type="nucleotide sequence ID" value="XM_022430273.1"/>
</dbReference>
<reference evidence="1 2" key="1">
    <citation type="journal article" date="2016" name="PLoS Pathog.">
        <title>Biosynthesis of antibiotic leucinostatins in bio-control fungus Purpureocillium lilacinum and their inhibition on phytophthora revealed by genome mining.</title>
        <authorList>
            <person name="Wang G."/>
            <person name="Liu Z."/>
            <person name="Lin R."/>
            <person name="Li E."/>
            <person name="Mao Z."/>
            <person name="Ling J."/>
            <person name="Yang Y."/>
            <person name="Yin W.B."/>
            <person name="Xie B."/>
        </authorList>
    </citation>
    <scope>NUCLEOTIDE SEQUENCE [LARGE SCALE GENOMIC DNA]</scope>
    <source>
        <strain evidence="1">170</strain>
    </source>
</reference>
<proteinExistence type="predicted"/>
<dbReference type="Proteomes" id="UP000078397">
    <property type="component" value="Unassembled WGS sequence"/>
</dbReference>
<evidence type="ECO:0000313" key="1">
    <source>
        <dbReference type="EMBL" id="OWT43571.1"/>
    </source>
</evidence>